<sequence>MPVTEFALFTLREAYDAVELLETVMECQEIQDEWVRAHHPDRCAKRASISRLYADTTTHPAAHRVAITAPWPSPEAHHQWIDTPANKGVMARFAAFLPGGRVPDHHHHQHQQDVTVDSAAQAPSSSTGAAADDNDNETSPHRESGFLFFHMHAADPDRRPVLHEAFLPKEKLLVTRLAARGPAAREQLQARYRELQDALVAETPRDRIWAGWRIEKEADDREELVVFRTPDVPAVRLAPLERHAKLLDAELRIAEIAP</sequence>
<dbReference type="AlphaFoldDB" id="A0A545VLK6"/>
<dbReference type="OrthoDB" id="3542212at2759"/>
<keyword evidence="3" id="KW-1185">Reference proteome</keyword>
<comment type="caution">
    <text evidence="2">The sequence shown here is derived from an EMBL/GenBank/DDBJ whole genome shotgun (WGS) entry which is preliminary data.</text>
</comment>
<gene>
    <name evidence="2" type="ORF">IF1G_10382</name>
</gene>
<dbReference type="Proteomes" id="UP000315783">
    <property type="component" value="Unassembled WGS sequence"/>
</dbReference>
<feature type="region of interest" description="Disordered" evidence="1">
    <location>
        <begin position="100"/>
        <end position="142"/>
    </location>
</feature>
<evidence type="ECO:0000313" key="3">
    <source>
        <dbReference type="Proteomes" id="UP000315783"/>
    </source>
</evidence>
<reference evidence="2 3" key="1">
    <citation type="journal article" date="2019" name="Appl. Microbiol. Biotechnol.">
        <title>Genome sequence of Isaria javanica and comparative genome analysis insights into family S53 peptidase evolution in fungal entomopathogens.</title>
        <authorList>
            <person name="Lin R."/>
            <person name="Zhang X."/>
            <person name="Xin B."/>
            <person name="Zou M."/>
            <person name="Gao Y."/>
            <person name="Qin F."/>
            <person name="Hu Q."/>
            <person name="Xie B."/>
            <person name="Cheng X."/>
        </authorList>
    </citation>
    <scope>NUCLEOTIDE SEQUENCE [LARGE SCALE GENOMIC DNA]</scope>
    <source>
        <strain evidence="2 3">IJ1G</strain>
    </source>
</reference>
<dbReference type="EMBL" id="SPUK01000022">
    <property type="protein sequence ID" value="TQV90861.1"/>
    <property type="molecule type" value="Genomic_DNA"/>
</dbReference>
<protein>
    <submittedName>
        <fullName evidence="2">Uncharacterized protein</fullName>
    </submittedName>
</protein>
<evidence type="ECO:0000313" key="2">
    <source>
        <dbReference type="EMBL" id="TQV90861.1"/>
    </source>
</evidence>
<proteinExistence type="predicted"/>
<accession>A0A545VLK6</accession>
<organism evidence="2 3">
    <name type="scientific">Cordyceps javanica</name>
    <dbReference type="NCBI Taxonomy" id="43265"/>
    <lineage>
        <taxon>Eukaryota</taxon>
        <taxon>Fungi</taxon>
        <taxon>Dikarya</taxon>
        <taxon>Ascomycota</taxon>
        <taxon>Pezizomycotina</taxon>
        <taxon>Sordariomycetes</taxon>
        <taxon>Hypocreomycetidae</taxon>
        <taxon>Hypocreales</taxon>
        <taxon>Cordycipitaceae</taxon>
        <taxon>Cordyceps</taxon>
    </lineage>
</organism>
<name>A0A545VLK6_9HYPO</name>
<evidence type="ECO:0000256" key="1">
    <source>
        <dbReference type="SAM" id="MobiDB-lite"/>
    </source>
</evidence>